<dbReference type="InterPro" id="IPR051016">
    <property type="entry name" value="Diverse_Substrate_AcTransf"/>
</dbReference>
<gene>
    <name evidence="4" type="ordered locus">Thexy_1756</name>
</gene>
<dbReference type="SUPFAM" id="SSF55729">
    <property type="entry name" value="Acyl-CoA N-acyltransferases (Nat)"/>
    <property type="match status" value="1"/>
</dbReference>
<dbReference type="STRING" id="858215.Thexy_1756"/>
<dbReference type="PROSITE" id="PS51186">
    <property type="entry name" value="GNAT"/>
    <property type="match status" value="1"/>
</dbReference>
<dbReference type="Pfam" id="PF00583">
    <property type="entry name" value="Acetyltransf_1"/>
    <property type="match status" value="1"/>
</dbReference>
<dbReference type="HOGENOM" id="CLU_013985_36_2_9"/>
<dbReference type="PANTHER" id="PTHR10545:SF29">
    <property type="entry name" value="GH14572P-RELATED"/>
    <property type="match status" value="1"/>
</dbReference>
<dbReference type="Proteomes" id="UP000007239">
    <property type="component" value="Chromosome"/>
</dbReference>
<dbReference type="PANTHER" id="PTHR10545">
    <property type="entry name" value="DIAMINE N-ACETYLTRANSFERASE"/>
    <property type="match status" value="1"/>
</dbReference>
<evidence type="ECO:0000256" key="2">
    <source>
        <dbReference type="ARBA" id="ARBA00023315"/>
    </source>
</evidence>
<dbReference type="GO" id="GO:0008080">
    <property type="term" value="F:N-acetyltransferase activity"/>
    <property type="evidence" value="ECO:0007669"/>
    <property type="project" value="UniProtKB-ARBA"/>
</dbReference>
<dbReference type="EMBL" id="CP002739">
    <property type="protein sequence ID" value="AEF17783.1"/>
    <property type="molecule type" value="Genomic_DNA"/>
</dbReference>
<evidence type="ECO:0000259" key="3">
    <source>
        <dbReference type="PROSITE" id="PS51186"/>
    </source>
</evidence>
<evidence type="ECO:0000256" key="1">
    <source>
        <dbReference type="ARBA" id="ARBA00022679"/>
    </source>
</evidence>
<organism evidence="4 5">
    <name type="scientific">Thermoanaerobacterium xylanolyticum (strain ATCC 49914 / DSM 7097 / LX-11)</name>
    <dbReference type="NCBI Taxonomy" id="858215"/>
    <lineage>
        <taxon>Bacteria</taxon>
        <taxon>Bacillati</taxon>
        <taxon>Bacillota</taxon>
        <taxon>Clostridia</taxon>
        <taxon>Thermoanaerobacterales</taxon>
        <taxon>Thermoanaerobacteraceae</taxon>
        <taxon>Thermoanaerobacterium</taxon>
    </lineage>
</organism>
<dbReference type="Gene3D" id="3.40.630.30">
    <property type="match status" value="1"/>
</dbReference>
<evidence type="ECO:0000313" key="4">
    <source>
        <dbReference type="EMBL" id="AEF17783.1"/>
    </source>
</evidence>
<evidence type="ECO:0000313" key="5">
    <source>
        <dbReference type="Proteomes" id="UP000007239"/>
    </source>
</evidence>
<keyword evidence="5" id="KW-1185">Reference proteome</keyword>
<dbReference type="InterPro" id="IPR016181">
    <property type="entry name" value="Acyl_CoA_acyltransferase"/>
</dbReference>
<dbReference type="eggNOG" id="COG0456">
    <property type="taxonomic scope" value="Bacteria"/>
</dbReference>
<protein>
    <submittedName>
        <fullName evidence="4">GCN5-related N-acetyltransferase</fullName>
    </submittedName>
</protein>
<feature type="domain" description="N-acetyltransferase" evidence="3">
    <location>
        <begin position="54"/>
        <end position="191"/>
    </location>
</feature>
<proteinExistence type="predicted"/>
<keyword evidence="1 4" id="KW-0808">Transferase</keyword>
<accession>F6BII4</accession>
<name>F6BII4_THEXL</name>
<sequence length="191" mass="22397">MFIILGKSCKETNISWYKNGMPYNYNINPGDCIVNIKIREALFNDYKSISTLVKEVHSLHVKNRPDVYVDVENPFTEERFKEILNDDKTKVFVAEDCNNEIIAYSIVEIITTRNVPILKERKFVYIDDLCVSSTHRRKGMGKMLFKHIVDYAKKSGYDALELTVWEFNSDAIKFYESLGMTTRNRRMELKI</sequence>
<dbReference type="CDD" id="cd04301">
    <property type="entry name" value="NAT_SF"/>
    <property type="match status" value="1"/>
</dbReference>
<dbReference type="InterPro" id="IPR000182">
    <property type="entry name" value="GNAT_dom"/>
</dbReference>
<dbReference type="AlphaFoldDB" id="F6BII4"/>
<reference evidence="4" key="1">
    <citation type="submission" date="2011-05" db="EMBL/GenBank/DDBJ databases">
        <title>Complete sequence of Thermoanaerobacterium xylanolyticum LX-11.</title>
        <authorList>
            <consortium name="US DOE Joint Genome Institute"/>
            <person name="Lucas S."/>
            <person name="Han J."/>
            <person name="Lapidus A."/>
            <person name="Cheng J.-F."/>
            <person name="Goodwin L."/>
            <person name="Pitluck S."/>
            <person name="Peters L."/>
            <person name="Mikhailova N."/>
            <person name="Lu M."/>
            <person name="Han C."/>
            <person name="Tapia R."/>
            <person name="Land M."/>
            <person name="Hauser L."/>
            <person name="Kyrpides N."/>
            <person name="Ivanova N."/>
            <person name="Pagani I."/>
            <person name="Hemme C."/>
            <person name="Woyke T."/>
        </authorList>
    </citation>
    <scope>NUCLEOTIDE SEQUENCE</scope>
    <source>
        <strain evidence="4">LX-11</strain>
    </source>
</reference>
<keyword evidence="2" id="KW-0012">Acyltransferase</keyword>
<dbReference type="KEGG" id="txy:Thexy_1756"/>